<dbReference type="GO" id="GO:0030170">
    <property type="term" value="F:pyridoxal phosphate binding"/>
    <property type="evidence" value="ECO:0007669"/>
    <property type="project" value="TreeGrafter"/>
</dbReference>
<protein>
    <submittedName>
        <fullName evidence="2">dTDP-4-amino-4,6-dideoxygalactose transaminase</fullName>
    </submittedName>
</protein>
<proteinExistence type="inferred from homology"/>
<dbReference type="Gene3D" id="3.90.1150.10">
    <property type="entry name" value="Aspartate Aminotransferase, domain 1"/>
    <property type="match status" value="1"/>
</dbReference>
<evidence type="ECO:0000313" key="2">
    <source>
        <dbReference type="EMBL" id="SFH45299.1"/>
    </source>
</evidence>
<dbReference type="PANTHER" id="PTHR30244:SF34">
    <property type="entry name" value="DTDP-4-AMINO-4,6-DIDEOXYGALACTOSE TRANSAMINASE"/>
    <property type="match status" value="1"/>
</dbReference>
<dbReference type="InterPro" id="IPR000653">
    <property type="entry name" value="DegT/StrS_aminotransferase"/>
</dbReference>
<dbReference type="AlphaFoldDB" id="A0A1I3A6G8"/>
<dbReference type="InterPro" id="IPR015424">
    <property type="entry name" value="PyrdxlP-dep_Trfase"/>
</dbReference>
<evidence type="ECO:0000256" key="1">
    <source>
        <dbReference type="RuleBase" id="RU004508"/>
    </source>
</evidence>
<dbReference type="PIRSF" id="PIRSF000390">
    <property type="entry name" value="PLP_StrS"/>
    <property type="match status" value="1"/>
</dbReference>
<dbReference type="InterPro" id="IPR015422">
    <property type="entry name" value="PyrdxlP-dep_Trfase_small"/>
</dbReference>
<dbReference type="Gene3D" id="3.40.640.10">
    <property type="entry name" value="Type I PLP-dependent aspartate aminotransferase-like (Major domain)"/>
    <property type="match status" value="1"/>
</dbReference>
<evidence type="ECO:0000313" key="3">
    <source>
        <dbReference type="Proteomes" id="UP000323537"/>
    </source>
</evidence>
<dbReference type="OrthoDB" id="10355at2157"/>
<reference evidence="2 3" key="1">
    <citation type="submission" date="2016-10" db="EMBL/GenBank/DDBJ databases">
        <authorList>
            <person name="Varghese N."/>
            <person name="Submissions S."/>
        </authorList>
    </citation>
    <scope>NUCLEOTIDE SEQUENCE [LARGE SCALE GENOMIC DNA]</scope>
    <source>
        <strain evidence="2 3">CGMCC 1.6377</strain>
    </source>
</reference>
<accession>A0A1I3A6G8</accession>
<organism evidence="2 3">
    <name type="scientific">Halorubrum aquaticum</name>
    <dbReference type="NCBI Taxonomy" id="387340"/>
    <lineage>
        <taxon>Archaea</taxon>
        <taxon>Methanobacteriati</taxon>
        <taxon>Methanobacteriota</taxon>
        <taxon>Stenosarchaea group</taxon>
        <taxon>Halobacteria</taxon>
        <taxon>Halobacteriales</taxon>
        <taxon>Haloferacaceae</taxon>
        <taxon>Halorubrum</taxon>
    </lineage>
</organism>
<dbReference type="RefSeq" id="WP_149783806.1">
    <property type="nucleotide sequence ID" value="NZ_BAAADP010000001.1"/>
</dbReference>
<comment type="similarity">
    <text evidence="1">Belongs to the DegT/DnrJ/EryC1 family.</text>
</comment>
<sequence>MNEQLDPIPLFEISWTNKDVNTVTNSIKRGGYWAKGPYVDQFESKLEEFLNVDNALVVNSGTTALVSALHGLEINEGDEVIVPAFTFIATANAVRLVGAEPVFADIEPDTYGLDPASVKEKLTESTAAIVPVHPYGTSCRIDELVDLAAEHDIPLIEDAAEVLGAEFDSQKLGSFGDAAALSFCQNKIVPTGEGGAVVTDDDELAEQVKLYRSHGRASNDYFESSGSGDYAEVGTNIRMSDLTAALGCSQFDRMDELIQGRRQAANELSDRLADADGVRPHTSLDTGTHVYQLYTIELAEDINRDHMIETLENHNISSKVYWDPAVHQTEYYTRTKNDTPDLPITEDIASRVLSLPMYPNLSKAETDRIADAVIKAVNQ</sequence>
<dbReference type="SUPFAM" id="SSF53383">
    <property type="entry name" value="PLP-dependent transferases"/>
    <property type="match status" value="1"/>
</dbReference>
<dbReference type="CDD" id="cd00616">
    <property type="entry name" value="AHBA_syn"/>
    <property type="match status" value="1"/>
</dbReference>
<gene>
    <name evidence="2" type="ORF">SAMN04488066_104167</name>
</gene>
<dbReference type="GO" id="GO:0000271">
    <property type="term" value="P:polysaccharide biosynthetic process"/>
    <property type="evidence" value="ECO:0007669"/>
    <property type="project" value="TreeGrafter"/>
</dbReference>
<dbReference type="InterPro" id="IPR015421">
    <property type="entry name" value="PyrdxlP-dep_Trfase_major"/>
</dbReference>
<dbReference type="Proteomes" id="UP000323537">
    <property type="component" value="Unassembled WGS sequence"/>
</dbReference>
<dbReference type="EMBL" id="FOPZ01000004">
    <property type="protein sequence ID" value="SFH45299.1"/>
    <property type="molecule type" value="Genomic_DNA"/>
</dbReference>
<keyword evidence="1" id="KW-0663">Pyridoxal phosphate</keyword>
<name>A0A1I3A6G8_9EURY</name>
<dbReference type="Pfam" id="PF01041">
    <property type="entry name" value="DegT_DnrJ_EryC1"/>
    <property type="match status" value="1"/>
</dbReference>
<dbReference type="PANTHER" id="PTHR30244">
    <property type="entry name" value="TRANSAMINASE"/>
    <property type="match status" value="1"/>
</dbReference>
<dbReference type="GO" id="GO:0008483">
    <property type="term" value="F:transaminase activity"/>
    <property type="evidence" value="ECO:0007669"/>
    <property type="project" value="TreeGrafter"/>
</dbReference>
<keyword evidence="3" id="KW-1185">Reference proteome</keyword>